<comment type="caution">
    <text evidence="8">The sequence shown here is derived from an EMBL/GenBank/DDBJ whole genome shotgun (WGS) entry which is preliminary data.</text>
</comment>
<dbReference type="Proteomes" id="UP001187192">
    <property type="component" value="Unassembled WGS sequence"/>
</dbReference>
<dbReference type="GO" id="GO:0005576">
    <property type="term" value="C:extracellular region"/>
    <property type="evidence" value="ECO:0007669"/>
    <property type="project" value="TreeGrafter"/>
</dbReference>
<keyword evidence="3" id="KW-0378">Hydrolase</keyword>
<sequence length="367" mass="40842">MALKQSLFFFSIILLQQHHFSAAQSTDVKAAYWFSELEFPADSIDSSLFTVLYCAFAHLSNQTFQVYIPPELTQKFATFTSTVQKRNPSVKTLISIGGGKANKTDYIAMASDWNRRQAFIQSSITLARENNFHGLDLDWEYPSDTTQMTQFGYLVDEWRTAVAEEANNTGRSPLLLAAAVFYSSDYYSVHYVVPALARSLDWINVMAYDFYTPASNSSPTLTKPPASLYKDATERYGGDDGVSTWINESFPVNKMVLGLPFYGYAWRLVDANRNGLYAPANGPALAGDSTLGYTEIKKFIADNQNVGETVFNGTVVTDYCYAGTTWIGYDDEQSISRKVSYAKNRGLLGYFGWHAGADSDMILSGQG</sequence>
<feature type="domain" description="GH18" evidence="7">
    <location>
        <begin position="27"/>
        <end position="367"/>
    </location>
</feature>
<dbReference type="InterPro" id="IPR029070">
    <property type="entry name" value="Chitinase_insertion_sf"/>
</dbReference>
<dbReference type="PANTHER" id="PTHR11177:SF383">
    <property type="entry name" value="GLYCOSYL HYDROLASE FAMILY PROTEIN WITH CHITINASE INSERTION DOMAIN-CONTAINING PROTEIN"/>
    <property type="match status" value="1"/>
</dbReference>
<dbReference type="FunFam" id="3.10.50.10:FF:000003">
    <property type="entry name" value="Class V chitinase CHIT5b"/>
    <property type="match status" value="1"/>
</dbReference>
<dbReference type="PANTHER" id="PTHR11177">
    <property type="entry name" value="CHITINASE"/>
    <property type="match status" value="1"/>
</dbReference>
<gene>
    <name evidence="8" type="ORF">TIFTF001_036508</name>
    <name evidence="9" type="ORF">TIFTF001_036510</name>
</gene>
<dbReference type="GO" id="GO:0005975">
    <property type="term" value="P:carbohydrate metabolic process"/>
    <property type="evidence" value="ECO:0007669"/>
    <property type="project" value="InterPro"/>
</dbReference>
<protein>
    <recommendedName>
        <fullName evidence="7">GH18 domain-containing protein</fullName>
    </recommendedName>
</protein>
<keyword evidence="4" id="KW-0325">Glycoprotein</keyword>
<dbReference type="PROSITE" id="PS51910">
    <property type="entry name" value="GH18_2"/>
    <property type="match status" value="1"/>
</dbReference>
<dbReference type="Pfam" id="PF00704">
    <property type="entry name" value="Glyco_hydro_18"/>
    <property type="match status" value="1"/>
</dbReference>
<evidence type="ECO:0000256" key="4">
    <source>
        <dbReference type="ARBA" id="ARBA00023180"/>
    </source>
</evidence>
<organism evidence="8 10">
    <name type="scientific">Ficus carica</name>
    <name type="common">Common fig</name>
    <dbReference type="NCBI Taxonomy" id="3494"/>
    <lineage>
        <taxon>Eukaryota</taxon>
        <taxon>Viridiplantae</taxon>
        <taxon>Streptophyta</taxon>
        <taxon>Embryophyta</taxon>
        <taxon>Tracheophyta</taxon>
        <taxon>Spermatophyta</taxon>
        <taxon>Magnoliopsida</taxon>
        <taxon>eudicotyledons</taxon>
        <taxon>Gunneridae</taxon>
        <taxon>Pentapetalae</taxon>
        <taxon>rosids</taxon>
        <taxon>fabids</taxon>
        <taxon>Rosales</taxon>
        <taxon>Moraceae</taxon>
        <taxon>Ficeae</taxon>
        <taxon>Ficus</taxon>
    </lineage>
</organism>
<dbReference type="SUPFAM" id="SSF51445">
    <property type="entry name" value="(Trans)glycosidases"/>
    <property type="match status" value="1"/>
</dbReference>
<evidence type="ECO:0000256" key="1">
    <source>
        <dbReference type="ARBA" id="ARBA00008682"/>
    </source>
</evidence>
<evidence type="ECO:0000313" key="10">
    <source>
        <dbReference type="Proteomes" id="UP001187192"/>
    </source>
</evidence>
<dbReference type="InterPro" id="IPR011583">
    <property type="entry name" value="Chitinase_II/V-like_cat"/>
</dbReference>
<feature type="signal peptide" evidence="6">
    <location>
        <begin position="1"/>
        <end position="23"/>
    </location>
</feature>
<dbReference type="CDD" id="cd02879">
    <property type="entry name" value="GH18_plant_chitinase_class_V"/>
    <property type="match status" value="1"/>
</dbReference>
<dbReference type="SUPFAM" id="SSF54556">
    <property type="entry name" value="Chitinase insertion domain"/>
    <property type="match status" value="1"/>
</dbReference>
<keyword evidence="10" id="KW-1185">Reference proteome</keyword>
<dbReference type="InterPro" id="IPR001223">
    <property type="entry name" value="Glyco_hydro18_cat"/>
</dbReference>
<evidence type="ECO:0000313" key="9">
    <source>
        <dbReference type="EMBL" id="GMN67451.1"/>
    </source>
</evidence>
<name>A0AA88E4E7_FICCA</name>
<dbReference type="Gene3D" id="3.20.20.80">
    <property type="entry name" value="Glycosidases"/>
    <property type="match status" value="1"/>
</dbReference>
<accession>A0AA88E4E7</accession>
<evidence type="ECO:0000256" key="2">
    <source>
        <dbReference type="ARBA" id="ARBA00022729"/>
    </source>
</evidence>
<evidence type="ECO:0000313" key="8">
    <source>
        <dbReference type="EMBL" id="GMN67448.1"/>
    </source>
</evidence>
<dbReference type="AlphaFoldDB" id="A0AA88E4E7"/>
<keyword evidence="2 6" id="KW-0732">Signal</keyword>
<evidence type="ECO:0000256" key="3">
    <source>
        <dbReference type="ARBA" id="ARBA00022801"/>
    </source>
</evidence>
<dbReference type="SMART" id="SM00636">
    <property type="entry name" value="Glyco_18"/>
    <property type="match status" value="1"/>
</dbReference>
<proteinExistence type="inferred from homology"/>
<evidence type="ECO:0000259" key="7">
    <source>
        <dbReference type="PROSITE" id="PS51910"/>
    </source>
</evidence>
<dbReference type="GO" id="GO:0006032">
    <property type="term" value="P:chitin catabolic process"/>
    <property type="evidence" value="ECO:0007669"/>
    <property type="project" value="TreeGrafter"/>
</dbReference>
<dbReference type="Gramene" id="FCD_00037317-RA">
    <property type="protein sequence ID" value="FCD_00037317-RA:cds"/>
    <property type="gene ID" value="FCD_00037317"/>
</dbReference>
<feature type="chain" id="PRO_5041891677" description="GH18 domain-containing protein" evidence="6">
    <location>
        <begin position="24"/>
        <end position="367"/>
    </location>
</feature>
<keyword evidence="5" id="KW-0326">Glycosidase</keyword>
<evidence type="ECO:0000256" key="5">
    <source>
        <dbReference type="ARBA" id="ARBA00023295"/>
    </source>
</evidence>
<dbReference type="EMBL" id="BTGU01000453">
    <property type="protein sequence ID" value="GMN67448.1"/>
    <property type="molecule type" value="Genomic_DNA"/>
</dbReference>
<comment type="similarity">
    <text evidence="1">Belongs to the glycosyl hydrolase 18 family. Chitinase class V subfamily.</text>
</comment>
<dbReference type="GO" id="GO:0004568">
    <property type="term" value="F:chitinase activity"/>
    <property type="evidence" value="ECO:0007669"/>
    <property type="project" value="TreeGrafter"/>
</dbReference>
<evidence type="ECO:0000256" key="6">
    <source>
        <dbReference type="SAM" id="SignalP"/>
    </source>
</evidence>
<dbReference type="EMBL" id="BTGU01000454">
    <property type="protein sequence ID" value="GMN67451.1"/>
    <property type="molecule type" value="Genomic_DNA"/>
</dbReference>
<dbReference type="InterPro" id="IPR017853">
    <property type="entry name" value="GH"/>
</dbReference>
<reference evidence="8" key="1">
    <citation type="submission" date="2023-07" db="EMBL/GenBank/DDBJ databases">
        <title>draft genome sequence of fig (Ficus carica).</title>
        <authorList>
            <person name="Takahashi T."/>
            <person name="Nishimura K."/>
        </authorList>
    </citation>
    <scope>NUCLEOTIDE SEQUENCE</scope>
</reference>
<dbReference type="InterPro" id="IPR050314">
    <property type="entry name" value="Glycosyl_Hydrlase_18"/>
</dbReference>
<dbReference type="GO" id="GO:0008061">
    <property type="term" value="F:chitin binding"/>
    <property type="evidence" value="ECO:0007669"/>
    <property type="project" value="InterPro"/>
</dbReference>
<dbReference type="Gene3D" id="3.10.50.10">
    <property type="match status" value="1"/>
</dbReference>